<dbReference type="OrthoDB" id="9949829at2"/>
<evidence type="ECO:0000313" key="1">
    <source>
        <dbReference type="EMBL" id="TCP43954.1"/>
    </source>
</evidence>
<dbReference type="RefSeq" id="WP_132460119.1">
    <property type="nucleotide sequence ID" value="NZ_SLXP01000001.1"/>
</dbReference>
<protein>
    <submittedName>
        <fullName evidence="1">Uncharacterized protein</fullName>
    </submittedName>
</protein>
<reference evidence="1 2" key="1">
    <citation type="submission" date="2019-03" db="EMBL/GenBank/DDBJ databases">
        <title>Genomic Encyclopedia of Type Strains, Phase IV (KMG-IV): sequencing the most valuable type-strain genomes for metagenomic binning, comparative biology and taxonomic classification.</title>
        <authorList>
            <person name="Goeker M."/>
        </authorList>
    </citation>
    <scope>NUCLEOTIDE SEQUENCE [LARGE SCALE GENOMIC DNA]</scope>
    <source>
        <strain evidence="1 2">DSM 18063</strain>
    </source>
</reference>
<sequence>MSDDLLLSRLSPAERRAMEALAVEAGFPAQEIAAEMVAAYLRLVLDAPRALPDRPLLGLIRRAKARRHG</sequence>
<evidence type="ECO:0000313" key="2">
    <source>
        <dbReference type="Proteomes" id="UP000294835"/>
    </source>
</evidence>
<gene>
    <name evidence="1" type="ORF">EV662_10138</name>
</gene>
<organism evidence="1 2">
    <name type="scientific">Rhodovulum marinum</name>
    <dbReference type="NCBI Taxonomy" id="320662"/>
    <lineage>
        <taxon>Bacteria</taxon>
        <taxon>Pseudomonadati</taxon>
        <taxon>Pseudomonadota</taxon>
        <taxon>Alphaproteobacteria</taxon>
        <taxon>Rhodobacterales</taxon>
        <taxon>Paracoccaceae</taxon>
        <taxon>Rhodovulum</taxon>
    </lineage>
</organism>
<dbReference type="AlphaFoldDB" id="A0A4R2Q7G2"/>
<dbReference type="Proteomes" id="UP000294835">
    <property type="component" value="Unassembled WGS sequence"/>
</dbReference>
<name>A0A4R2Q7G2_9RHOB</name>
<dbReference type="EMBL" id="SLXP01000001">
    <property type="protein sequence ID" value="TCP43954.1"/>
    <property type="molecule type" value="Genomic_DNA"/>
</dbReference>
<proteinExistence type="predicted"/>
<accession>A0A4R2Q7G2</accession>
<keyword evidence="2" id="KW-1185">Reference proteome</keyword>
<comment type="caution">
    <text evidence="1">The sequence shown here is derived from an EMBL/GenBank/DDBJ whole genome shotgun (WGS) entry which is preliminary data.</text>
</comment>